<dbReference type="EMBL" id="BQNB010015368">
    <property type="protein sequence ID" value="GJT39203.1"/>
    <property type="molecule type" value="Genomic_DNA"/>
</dbReference>
<reference evidence="1" key="1">
    <citation type="journal article" date="2022" name="Int. J. Mol. Sci.">
        <title>Draft Genome of Tanacetum Coccineum: Genomic Comparison of Closely Related Tanacetum-Family Plants.</title>
        <authorList>
            <person name="Yamashiro T."/>
            <person name="Shiraishi A."/>
            <person name="Nakayama K."/>
            <person name="Satake H."/>
        </authorList>
    </citation>
    <scope>NUCLEOTIDE SEQUENCE</scope>
</reference>
<reference evidence="1" key="2">
    <citation type="submission" date="2022-01" db="EMBL/GenBank/DDBJ databases">
        <authorList>
            <person name="Yamashiro T."/>
            <person name="Shiraishi A."/>
            <person name="Satake H."/>
            <person name="Nakayama K."/>
        </authorList>
    </citation>
    <scope>NUCLEOTIDE SEQUENCE</scope>
</reference>
<keyword evidence="2" id="KW-1185">Reference proteome</keyword>
<protein>
    <submittedName>
        <fullName evidence="1">Uncharacterized protein</fullName>
    </submittedName>
</protein>
<comment type="caution">
    <text evidence="1">The sequence shown here is derived from an EMBL/GenBank/DDBJ whole genome shotgun (WGS) entry which is preliminary data.</text>
</comment>
<sequence length="109" mass="11915">MAATYHSFSSVDNLVDPIETKGVYYSPKPRPNSCFSCSGSGEDISLTRGGYTGIQGHLLGVPIQEELTALRFRVDIAEAENASLRARIKTVEAVEKVTHNHKRLARIGI</sequence>
<evidence type="ECO:0000313" key="2">
    <source>
        <dbReference type="Proteomes" id="UP001151760"/>
    </source>
</evidence>
<evidence type="ECO:0000313" key="1">
    <source>
        <dbReference type="EMBL" id="GJT39203.1"/>
    </source>
</evidence>
<dbReference type="Proteomes" id="UP001151760">
    <property type="component" value="Unassembled WGS sequence"/>
</dbReference>
<name>A0ABQ5DJY3_9ASTR</name>
<gene>
    <name evidence="1" type="ORF">Tco_0939068</name>
</gene>
<organism evidence="1 2">
    <name type="scientific">Tanacetum coccineum</name>
    <dbReference type="NCBI Taxonomy" id="301880"/>
    <lineage>
        <taxon>Eukaryota</taxon>
        <taxon>Viridiplantae</taxon>
        <taxon>Streptophyta</taxon>
        <taxon>Embryophyta</taxon>
        <taxon>Tracheophyta</taxon>
        <taxon>Spermatophyta</taxon>
        <taxon>Magnoliopsida</taxon>
        <taxon>eudicotyledons</taxon>
        <taxon>Gunneridae</taxon>
        <taxon>Pentapetalae</taxon>
        <taxon>asterids</taxon>
        <taxon>campanulids</taxon>
        <taxon>Asterales</taxon>
        <taxon>Asteraceae</taxon>
        <taxon>Asteroideae</taxon>
        <taxon>Anthemideae</taxon>
        <taxon>Anthemidinae</taxon>
        <taxon>Tanacetum</taxon>
    </lineage>
</organism>
<proteinExistence type="predicted"/>
<accession>A0ABQ5DJY3</accession>